<dbReference type="PANTHER" id="PTHR31586:SF1">
    <property type="entry name" value="CYTOCHROME C OXIDASE ASSEMBLY PROTEIN COX20, MITOCHONDRIAL"/>
    <property type="match status" value="1"/>
</dbReference>
<evidence type="ECO:0000256" key="5">
    <source>
        <dbReference type="ARBA" id="ARBA00022792"/>
    </source>
</evidence>
<reference evidence="10" key="1">
    <citation type="journal article" date="2023" name="BMC Genomics">
        <title>Chromosome-level genome assemblies of Cutaneotrichosporon spp. (Trichosporonales, Basidiomycota) reveal imbalanced evolution between nucleotide sequences and chromosome synteny.</title>
        <authorList>
            <person name="Kobayashi Y."/>
            <person name="Kayamori A."/>
            <person name="Aoki K."/>
            <person name="Shiwa Y."/>
            <person name="Matsutani M."/>
            <person name="Fujita N."/>
            <person name="Sugita T."/>
            <person name="Iwasaki W."/>
            <person name="Tanaka N."/>
            <person name="Takashima M."/>
        </authorList>
    </citation>
    <scope>NUCLEOTIDE SEQUENCE</scope>
    <source>
        <strain evidence="10">HIS019</strain>
    </source>
</reference>
<proteinExistence type="inferred from homology"/>
<name>A0AA48QYE5_9TREE</name>
<evidence type="ECO:0000313" key="11">
    <source>
        <dbReference type="Proteomes" id="UP001233271"/>
    </source>
</evidence>
<dbReference type="PRINTS" id="PR02049">
    <property type="entry name" value="PROTEINF36A"/>
</dbReference>
<keyword evidence="11" id="KW-1185">Reference proteome</keyword>
<dbReference type="PANTHER" id="PTHR31586">
    <property type="entry name" value="CYTOCHROME C OXIDASE PROTEIN 20"/>
    <property type="match status" value="1"/>
</dbReference>
<dbReference type="KEGG" id="ccac:CcaHIS019_0701610"/>
<evidence type="ECO:0000313" key="10">
    <source>
        <dbReference type="EMBL" id="BEI94589.1"/>
    </source>
</evidence>
<evidence type="ECO:0000256" key="1">
    <source>
        <dbReference type="ARBA" id="ARBA00004273"/>
    </source>
</evidence>
<keyword evidence="6" id="KW-1133">Transmembrane helix</keyword>
<organism evidence="10 11">
    <name type="scientific">Cutaneotrichosporon cavernicola</name>
    <dbReference type="NCBI Taxonomy" id="279322"/>
    <lineage>
        <taxon>Eukaryota</taxon>
        <taxon>Fungi</taxon>
        <taxon>Dikarya</taxon>
        <taxon>Basidiomycota</taxon>
        <taxon>Agaricomycotina</taxon>
        <taxon>Tremellomycetes</taxon>
        <taxon>Trichosporonales</taxon>
        <taxon>Trichosporonaceae</taxon>
        <taxon>Cutaneotrichosporon</taxon>
    </lineage>
</organism>
<sequence>MSDDNKGAPRAPLNIPAGNSPITPDRDATFDPEAEKLTGNWWEDRKRALKRVSTDDFSMEHAGQVPCLRSSLLYAISGGVGIGAIRFLGTRRVYSSCNWAVLGGCAIAVGAWEMCNAQRREELRNMRMIQDKFPHRHVSNLKRPNQDWQPPTQNKE</sequence>
<dbReference type="InterPro" id="IPR022533">
    <property type="entry name" value="Cox20"/>
</dbReference>
<accession>A0AA48QYE5</accession>
<comment type="subcellular location">
    <subcellularLocation>
        <location evidence="1">Mitochondrion inner membrane</location>
    </subcellularLocation>
</comment>
<dbReference type="Proteomes" id="UP001233271">
    <property type="component" value="Chromosome 7a"/>
</dbReference>
<dbReference type="RefSeq" id="XP_060459854.1">
    <property type="nucleotide sequence ID" value="XM_060603574.1"/>
</dbReference>
<evidence type="ECO:0000256" key="7">
    <source>
        <dbReference type="ARBA" id="ARBA00023128"/>
    </source>
</evidence>
<dbReference type="GO" id="GO:0033617">
    <property type="term" value="P:mitochondrial respiratory chain complex IV assembly"/>
    <property type="evidence" value="ECO:0007669"/>
    <property type="project" value="InterPro"/>
</dbReference>
<evidence type="ECO:0000256" key="9">
    <source>
        <dbReference type="SAM" id="MobiDB-lite"/>
    </source>
</evidence>
<evidence type="ECO:0000256" key="8">
    <source>
        <dbReference type="ARBA" id="ARBA00023136"/>
    </source>
</evidence>
<feature type="compositionally biased region" description="Polar residues" evidence="9">
    <location>
        <begin position="142"/>
        <end position="156"/>
    </location>
</feature>
<protein>
    <recommendedName>
        <fullName evidence="3">Cytochrome c oxidase assembly protein COX20, mitochondrial</fullName>
    </recommendedName>
</protein>
<keyword evidence="5" id="KW-0999">Mitochondrion inner membrane</keyword>
<feature type="region of interest" description="Disordered" evidence="9">
    <location>
        <begin position="1"/>
        <end position="31"/>
    </location>
</feature>
<dbReference type="GO" id="GO:0005743">
    <property type="term" value="C:mitochondrial inner membrane"/>
    <property type="evidence" value="ECO:0007669"/>
    <property type="project" value="UniProtKB-SubCell"/>
</dbReference>
<evidence type="ECO:0000256" key="3">
    <source>
        <dbReference type="ARBA" id="ARBA00017689"/>
    </source>
</evidence>
<keyword evidence="4" id="KW-0812">Transmembrane</keyword>
<gene>
    <name evidence="10" type="ORF">CcaverHIS019_0701610</name>
</gene>
<keyword evidence="8" id="KW-0472">Membrane</keyword>
<evidence type="ECO:0000256" key="6">
    <source>
        <dbReference type="ARBA" id="ARBA00022989"/>
    </source>
</evidence>
<evidence type="ECO:0000256" key="4">
    <source>
        <dbReference type="ARBA" id="ARBA00022692"/>
    </source>
</evidence>
<dbReference type="AlphaFoldDB" id="A0AA48QYE5"/>
<dbReference type="EMBL" id="AP028218">
    <property type="protein sequence ID" value="BEI94589.1"/>
    <property type="molecule type" value="Genomic_DNA"/>
</dbReference>
<feature type="region of interest" description="Disordered" evidence="9">
    <location>
        <begin position="135"/>
        <end position="156"/>
    </location>
</feature>
<dbReference type="GeneID" id="85498459"/>
<comment type="similarity">
    <text evidence="2">Belongs to the COX20 family.</text>
</comment>
<evidence type="ECO:0000256" key="2">
    <source>
        <dbReference type="ARBA" id="ARBA00009575"/>
    </source>
</evidence>
<keyword evidence="7" id="KW-0496">Mitochondrion</keyword>
<dbReference type="Pfam" id="PF12597">
    <property type="entry name" value="Cox20"/>
    <property type="match status" value="1"/>
</dbReference>